<feature type="compositionally biased region" description="Polar residues" evidence="1">
    <location>
        <begin position="116"/>
        <end position="129"/>
    </location>
</feature>
<keyword evidence="2" id="KW-0812">Transmembrane</keyword>
<feature type="compositionally biased region" description="Polar residues" evidence="1">
    <location>
        <begin position="187"/>
        <end position="199"/>
    </location>
</feature>
<reference evidence="4" key="1">
    <citation type="submission" date="2007-10" db="EMBL/GenBank/DDBJ databases">
        <title>Complete sequence of Salinispora arenicola CNS-205.</title>
        <authorList>
            <consortium name="US DOE Joint Genome Institute"/>
            <person name="Copeland A."/>
            <person name="Lucas S."/>
            <person name="Lapidus A."/>
            <person name="Barry K."/>
            <person name="Glavina del Rio T."/>
            <person name="Dalin E."/>
            <person name="Tice H."/>
            <person name="Pitluck S."/>
            <person name="Foster B."/>
            <person name="Schmutz J."/>
            <person name="Larimer F."/>
            <person name="Land M."/>
            <person name="Hauser L."/>
            <person name="Kyrpides N."/>
            <person name="Ivanova N."/>
            <person name="Jensen P.R."/>
            <person name="Moore B.S."/>
            <person name="Penn K."/>
            <person name="Jenkins C."/>
            <person name="Udwary D."/>
            <person name="Xiang L."/>
            <person name="Gontang E."/>
            <person name="Richardson P."/>
        </authorList>
    </citation>
    <scope>NUCLEOTIDE SEQUENCE [LARGE SCALE GENOMIC DNA]</scope>
    <source>
        <strain evidence="4">CNS-205</strain>
    </source>
</reference>
<proteinExistence type="predicted"/>
<evidence type="ECO:0000259" key="3">
    <source>
        <dbReference type="Pfam" id="PF00188"/>
    </source>
</evidence>
<feature type="compositionally biased region" description="Basic and acidic residues" evidence="1">
    <location>
        <begin position="8"/>
        <end position="17"/>
    </location>
</feature>
<feature type="domain" description="SCP" evidence="3">
    <location>
        <begin position="348"/>
        <end position="461"/>
    </location>
</feature>
<dbReference type="SUPFAM" id="SSF55797">
    <property type="entry name" value="PR-1-like"/>
    <property type="match status" value="1"/>
</dbReference>
<organism evidence="4">
    <name type="scientific">Salinispora arenicola (strain CNS-205)</name>
    <dbReference type="NCBI Taxonomy" id="391037"/>
    <lineage>
        <taxon>Bacteria</taxon>
        <taxon>Bacillati</taxon>
        <taxon>Actinomycetota</taxon>
        <taxon>Actinomycetes</taxon>
        <taxon>Micromonosporales</taxon>
        <taxon>Micromonosporaceae</taxon>
        <taxon>Salinispora</taxon>
    </lineage>
</organism>
<dbReference type="KEGG" id="saq:Sare_1179"/>
<feature type="compositionally biased region" description="Basic and acidic residues" evidence="1">
    <location>
        <begin position="134"/>
        <end position="144"/>
    </location>
</feature>
<feature type="region of interest" description="Disordered" evidence="1">
    <location>
        <begin position="375"/>
        <end position="396"/>
    </location>
</feature>
<keyword evidence="2" id="KW-0472">Membrane</keyword>
<dbReference type="PANTHER" id="PTHR31157:SF1">
    <property type="entry name" value="SCP DOMAIN-CONTAINING PROTEIN"/>
    <property type="match status" value="1"/>
</dbReference>
<dbReference type="InterPro" id="IPR035940">
    <property type="entry name" value="CAP_sf"/>
</dbReference>
<gene>
    <name evidence="4" type="ordered locus">Sare_1179</name>
</gene>
<name>A8M662_SALAI</name>
<dbReference type="HOGENOM" id="CLU_688508_0_0_11"/>
<dbReference type="InterPro" id="IPR014044">
    <property type="entry name" value="CAP_dom"/>
</dbReference>
<feature type="transmembrane region" description="Helical" evidence="2">
    <location>
        <begin position="229"/>
        <end position="252"/>
    </location>
</feature>
<feature type="region of interest" description="Disordered" evidence="1">
    <location>
        <begin position="270"/>
        <end position="339"/>
    </location>
</feature>
<dbReference type="PATRIC" id="fig|391037.6.peg.1197"/>
<feature type="compositionally biased region" description="Low complexity" evidence="1">
    <location>
        <begin position="276"/>
        <end position="328"/>
    </location>
</feature>
<accession>A8M662</accession>
<protein>
    <submittedName>
        <fullName evidence="4">SCP-like extracellular</fullName>
    </submittedName>
</protein>
<keyword evidence="2" id="KW-1133">Transmembrane helix</keyword>
<feature type="region of interest" description="Disordered" evidence="1">
    <location>
        <begin position="1"/>
        <end position="227"/>
    </location>
</feature>
<dbReference type="eggNOG" id="COG2340">
    <property type="taxonomic scope" value="Bacteria"/>
</dbReference>
<evidence type="ECO:0000313" key="4">
    <source>
        <dbReference type="EMBL" id="ABV97087.1"/>
    </source>
</evidence>
<dbReference type="Gene3D" id="3.40.33.10">
    <property type="entry name" value="CAP"/>
    <property type="match status" value="1"/>
</dbReference>
<dbReference type="PANTHER" id="PTHR31157">
    <property type="entry name" value="SCP DOMAIN-CONTAINING PROTEIN"/>
    <property type="match status" value="1"/>
</dbReference>
<dbReference type="AlphaFoldDB" id="A8M662"/>
<feature type="compositionally biased region" description="Basic and acidic residues" evidence="1">
    <location>
        <begin position="375"/>
        <end position="384"/>
    </location>
</feature>
<dbReference type="EMBL" id="CP000850">
    <property type="protein sequence ID" value="ABV97087.1"/>
    <property type="molecule type" value="Genomic_DNA"/>
</dbReference>
<feature type="compositionally biased region" description="Polar residues" evidence="1">
    <location>
        <begin position="77"/>
        <end position="97"/>
    </location>
</feature>
<evidence type="ECO:0000256" key="2">
    <source>
        <dbReference type="SAM" id="Phobius"/>
    </source>
</evidence>
<dbReference type="Pfam" id="PF00188">
    <property type="entry name" value="CAP"/>
    <property type="match status" value="1"/>
</dbReference>
<dbReference type="CDD" id="cd05379">
    <property type="entry name" value="CAP_bacterial"/>
    <property type="match status" value="1"/>
</dbReference>
<feature type="compositionally biased region" description="Basic and acidic residues" evidence="1">
    <location>
        <begin position="64"/>
        <end position="75"/>
    </location>
</feature>
<feature type="compositionally biased region" description="Polar residues" evidence="1">
    <location>
        <begin position="329"/>
        <end position="339"/>
    </location>
</feature>
<sequence>MYGWNDPRNPDGTHRQPEPTANQPAWLTDRPEPRSSYLFGDEPEQPADEPKRPTDSWGQPTDGSTRHTDSWHRPTDGWSQQQPATHRQPEAGTQSWGSADDPYRGPAGGRYPEQPTPSWGANPTWQQGGPTDPWRQEHPSDGHRQQPGGWQNEPTGEWHRGATPSGEWHRAATPTGGPEHTDRWRPHQTTGGYADTPTTRMPPVVGPSPTADVPTGDGPPAGRRNRRPLFIGGAAAAATLVVSLGVGAVTLIGGDDTRPTSAAEDIVATNPTFGESSAPATPTTTASPSATPASPSPSATPSRKPAPAPSRSTAASRPTPARTTTSPAGSNSTPPSGNISADAAKVVSLVNAERAKAGCKALSVDDKLMTAAQRHSQDQADNKKMTHTGSNGSTLGDRVKAVGYRFRAAGENVAWNQQSPEAVMNAWMNSSGHRANILNCSFTEIGVGIASSNGPYWTQVFAAPL</sequence>
<dbReference type="OrthoDB" id="8611574at2"/>
<dbReference type="STRING" id="391037.Sare_1179"/>
<evidence type="ECO:0000256" key="1">
    <source>
        <dbReference type="SAM" id="MobiDB-lite"/>
    </source>
</evidence>